<keyword evidence="4" id="KW-0349">Heme</keyword>
<dbReference type="InterPro" id="IPR001128">
    <property type="entry name" value="Cyt_P450"/>
</dbReference>
<organism evidence="12 13">
    <name type="scientific">Ilex paraguariensis</name>
    <name type="common">yerba mate</name>
    <dbReference type="NCBI Taxonomy" id="185542"/>
    <lineage>
        <taxon>Eukaryota</taxon>
        <taxon>Viridiplantae</taxon>
        <taxon>Streptophyta</taxon>
        <taxon>Embryophyta</taxon>
        <taxon>Tracheophyta</taxon>
        <taxon>Spermatophyta</taxon>
        <taxon>Magnoliopsida</taxon>
        <taxon>eudicotyledons</taxon>
        <taxon>Gunneridae</taxon>
        <taxon>Pentapetalae</taxon>
        <taxon>asterids</taxon>
        <taxon>campanulids</taxon>
        <taxon>Aquifoliales</taxon>
        <taxon>Aquifoliaceae</taxon>
        <taxon>Ilex</taxon>
    </lineage>
</organism>
<evidence type="ECO:0008006" key="14">
    <source>
        <dbReference type="Google" id="ProtNLM"/>
    </source>
</evidence>
<dbReference type="AlphaFoldDB" id="A0ABC8UH81"/>
<comment type="cofactor">
    <cofactor evidence="1">
        <name>heme</name>
        <dbReference type="ChEBI" id="CHEBI:30413"/>
    </cofactor>
</comment>
<evidence type="ECO:0000256" key="11">
    <source>
        <dbReference type="ARBA" id="ARBA00023136"/>
    </source>
</evidence>
<evidence type="ECO:0000256" key="9">
    <source>
        <dbReference type="ARBA" id="ARBA00023004"/>
    </source>
</evidence>
<comment type="caution">
    <text evidence="12">The sequence shown here is derived from an EMBL/GenBank/DDBJ whole genome shotgun (WGS) entry which is preliminary data.</text>
</comment>
<keyword evidence="10" id="KW-0503">Monooxygenase</keyword>
<name>A0ABC8UH81_9AQUA</name>
<evidence type="ECO:0000256" key="10">
    <source>
        <dbReference type="ARBA" id="ARBA00023033"/>
    </source>
</evidence>
<keyword evidence="11" id="KW-0472">Membrane</keyword>
<proteinExistence type="inferred from homology"/>
<dbReference type="InterPro" id="IPR052306">
    <property type="entry name" value="CYP450_71D"/>
</dbReference>
<keyword evidence="13" id="KW-1185">Reference proteome</keyword>
<keyword evidence="5" id="KW-0812">Transmembrane</keyword>
<gene>
    <name evidence="12" type="ORF">ILEXP_LOCUS50385</name>
</gene>
<evidence type="ECO:0000313" key="12">
    <source>
        <dbReference type="EMBL" id="CAK9180392.1"/>
    </source>
</evidence>
<keyword evidence="9" id="KW-0408">Iron</keyword>
<dbReference type="Pfam" id="PF00067">
    <property type="entry name" value="p450"/>
    <property type="match status" value="1"/>
</dbReference>
<comment type="subcellular location">
    <subcellularLocation>
        <location evidence="2">Membrane</location>
        <topology evidence="2">Single-pass membrane protein</topology>
    </subcellularLocation>
</comment>
<comment type="similarity">
    <text evidence="3">Belongs to the cytochrome P450 family.</text>
</comment>
<evidence type="ECO:0000256" key="5">
    <source>
        <dbReference type="ARBA" id="ARBA00022692"/>
    </source>
</evidence>
<evidence type="ECO:0000256" key="2">
    <source>
        <dbReference type="ARBA" id="ARBA00004167"/>
    </source>
</evidence>
<dbReference type="InterPro" id="IPR036396">
    <property type="entry name" value="Cyt_P450_sf"/>
</dbReference>
<dbReference type="GO" id="GO:0016020">
    <property type="term" value="C:membrane"/>
    <property type="evidence" value="ECO:0007669"/>
    <property type="project" value="UniProtKB-SubCell"/>
</dbReference>
<protein>
    <recommendedName>
        <fullName evidence="14">Cytochrome P450</fullName>
    </recommendedName>
</protein>
<dbReference type="SUPFAM" id="SSF48264">
    <property type="entry name" value="Cytochrome P450"/>
    <property type="match status" value="1"/>
</dbReference>
<dbReference type="EMBL" id="CAUOFW020007724">
    <property type="protein sequence ID" value="CAK9180392.1"/>
    <property type="molecule type" value="Genomic_DNA"/>
</dbReference>
<sequence>MNIGFAPYGGYWRQLRKIFILELLSAKRVQSYKSIREEEVRNLIESISSSPGVPINFSKKIFSLTSTITSRATFGKKCKDQDEFITVMGETIKLAGGFGVPDIFPSLKFLHSISAVKPALERIHQRVDTILDDIVNEHKTKKKATVINSDKSSQQEDLVDVLLRVQDSGDLEFPITANNLKAVILVCLEDIHCFEENDDILG</sequence>
<evidence type="ECO:0000256" key="3">
    <source>
        <dbReference type="ARBA" id="ARBA00010617"/>
    </source>
</evidence>
<dbReference type="Gene3D" id="1.10.630.10">
    <property type="entry name" value="Cytochrome P450"/>
    <property type="match status" value="1"/>
</dbReference>
<evidence type="ECO:0000256" key="1">
    <source>
        <dbReference type="ARBA" id="ARBA00001971"/>
    </source>
</evidence>
<dbReference type="GO" id="GO:0046872">
    <property type="term" value="F:metal ion binding"/>
    <property type="evidence" value="ECO:0007669"/>
    <property type="project" value="UniProtKB-KW"/>
</dbReference>
<evidence type="ECO:0000313" key="13">
    <source>
        <dbReference type="Proteomes" id="UP001642360"/>
    </source>
</evidence>
<evidence type="ECO:0000256" key="8">
    <source>
        <dbReference type="ARBA" id="ARBA00023002"/>
    </source>
</evidence>
<evidence type="ECO:0000256" key="7">
    <source>
        <dbReference type="ARBA" id="ARBA00022989"/>
    </source>
</evidence>
<accession>A0ABC8UH81</accession>
<dbReference type="PANTHER" id="PTHR47953:SF19">
    <property type="entry name" value="OS06G0641600 PROTEIN"/>
    <property type="match status" value="1"/>
</dbReference>
<evidence type="ECO:0000256" key="4">
    <source>
        <dbReference type="ARBA" id="ARBA00022617"/>
    </source>
</evidence>
<dbReference type="GO" id="GO:0004497">
    <property type="term" value="F:monooxygenase activity"/>
    <property type="evidence" value="ECO:0007669"/>
    <property type="project" value="UniProtKB-KW"/>
</dbReference>
<keyword evidence="7" id="KW-1133">Transmembrane helix</keyword>
<dbReference type="Proteomes" id="UP001642360">
    <property type="component" value="Unassembled WGS sequence"/>
</dbReference>
<evidence type="ECO:0000256" key="6">
    <source>
        <dbReference type="ARBA" id="ARBA00022723"/>
    </source>
</evidence>
<dbReference type="PANTHER" id="PTHR47953">
    <property type="entry name" value="OS08G0105600 PROTEIN"/>
    <property type="match status" value="1"/>
</dbReference>
<keyword evidence="8" id="KW-0560">Oxidoreductase</keyword>
<keyword evidence="6" id="KW-0479">Metal-binding</keyword>
<reference evidence="12 13" key="1">
    <citation type="submission" date="2024-02" db="EMBL/GenBank/DDBJ databases">
        <authorList>
            <person name="Vignale AGUSTIN F."/>
            <person name="Sosa J E."/>
            <person name="Modenutti C."/>
        </authorList>
    </citation>
    <scope>NUCLEOTIDE SEQUENCE [LARGE SCALE GENOMIC DNA]</scope>
</reference>